<dbReference type="InParanoid" id="A0A0V0YVI3"/>
<sequence>MPMEKYCSKEMLVEGYSSTKEKSKIDTLSPAAVFS</sequence>
<organism evidence="1 2">
    <name type="scientific">Trichinella spiralis</name>
    <name type="common">Trichina worm</name>
    <dbReference type="NCBI Taxonomy" id="6334"/>
    <lineage>
        <taxon>Eukaryota</taxon>
        <taxon>Metazoa</taxon>
        <taxon>Ecdysozoa</taxon>
        <taxon>Nematoda</taxon>
        <taxon>Enoplea</taxon>
        <taxon>Dorylaimia</taxon>
        <taxon>Trichinellida</taxon>
        <taxon>Trichinellidae</taxon>
        <taxon>Trichinella</taxon>
    </lineage>
</organism>
<name>A0A0V0YVI3_TRISP</name>
<dbReference type="EMBL" id="JYDH01004446">
    <property type="protein sequence ID" value="KRY04286.1"/>
    <property type="molecule type" value="Genomic_DNA"/>
</dbReference>
<evidence type="ECO:0000313" key="1">
    <source>
        <dbReference type="EMBL" id="KRY04286.1"/>
    </source>
</evidence>
<dbReference type="AlphaFoldDB" id="A0A0V0YVI3"/>
<dbReference type="Proteomes" id="UP000054776">
    <property type="component" value="Unassembled WGS sequence"/>
</dbReference>
<keyword evidence="2" id="KW-1185">Reference proteome</keyword>
<comment type="caution">
    <text evidence="1">The sequence shown here is derived from an EMBL/GenBank/DDBJ whole genome shotgun (WGS) entry which is preliminary data.</text>
</comment>
<proteinExistence type="predicted"/>
<evidence type="ECO:0000313" key="2">
    <source>
        <dbReference type="Proteomes" id="UP000054776"/>
    </source>
</evidence>
<gene>
    <name evidence="1" type="ORF">T01_7836</name>
</gene>
<protein>
    <submittedName>
        <fullName evidence="1">Uncharacterized protein</fullName>
    </submittedName>
</protein>
<accession>A0A0V0YVI3</accession>
<reference evidence="1 2" key="1">
    <citation type="submission" date="2015-01" db="EMBL/GenBank/DDBJ databases">
        <title>Evolution of Trichinella species and genotypes.</title>
        <authorList>
            <person name="Korhonen P.K."/>
            <person name="Edoardo P."/>
            <person name="Giuseppe L.R."/>
            <person name="Gasser R.B."/>
        </authorList>
    </citation>
    <scope>NUCLEOTIDE SEQUENCE [LARGE SCALE GENOMIC DNA]</scope>
    <source>
        <strain evidence="1">ISS3</strain>
    </source>
</reference>